<dbReference type="PROSITE" id="PS50887">
    <property type="entry name" value="GGDEF"/>
    <property type="match status" value="1"/>
</dbReference>
<dbReference type="CDD" id="cd01948">
    <property type="entry name" value="EAL"/>
    <property type="match status" value="1"/>
</dbReference>
<proteinExistence type="predicted"/>
<evidence type="ECO:0000256" key="6">
    <source>
        <dbReference type="ARBA" id="ARBA00022840"/>
    </source>
</evidence>
<dbReference type="SUPFAM" id="SSF103190">
    <property type="entry name" value="Sensory domain-like"/>
    <property type="match status" value="2"/>
</dbReference>
<feature type="transmembrane region" description="Helical" evidence="8">
    <location>
        <begin position="6"/>
        <end position="27"/>
    </location>
</feature>
<feature type="domain" description="GGDEF" evidence="12">
    <location>
        <begin position="647"/>
        <end position="780"/>
    </location>
</feature>
<dbReference type="PROSITE" id="PS50113">
    <property type="entry name" value="PAC"/>
    <property type="match status" value="1"/>
</dbReference>
<dbReference type="CDD" id="cd01949">
    <property type="entry name" value="GGDEF"/>
    <property type="match status" value="1"/>
</dbReference>
<evidence type="ECO:0000259" key="10">
    <source>
        <dbReference type="PROSITE" id="PS50113"/>
    </source>
</evidence>
<dbReference type="InterPro" id="IPR013767">
    <property type="entry name" value="PAS_fold"/>
</dbReference>
<dbReference type="SUPFAM" id="SSF55785">
    <property type="entry name" value="PYP-like sensor domain (PAS domain)"/>
    <property type="match status" value="2"/>
</dbReference>
<dbReference type="InterPro" id="IPR001610">
    <property type="entry name" value="PAC"/>
</dbReference>
<keyword evidence="8" id="KW-1133">Transmembrane helix</keyword>
<dbReference type="Gene3D" id="3.30.70.270">
    <property type="match status" value="1"/>
</dbReference>
<dbReference type="InterPro" id="IPR048760">
    <property type="entry name" value="VP0354-like_sensor_dom"/>
</dbReference>
<dbReference type="InterPro" id="IPR035919">
    <property type="entry name" value="EAL_sf"/>
</dbReference>
<evidence type="ECO:0000259" key="9">
    <source>
        <dbReference type="PROSITE" id="PS50112"/>
    </source>
</evidence>
<evidence type="ECO:0000259" key="11">
    <source>
        <dbReference type="PROSITE" id="PS50883"/>
    </source>
</evidence>
<keyword evidence="7" id="KW-0902">Two-component regulatory system</keyword>
<dbReference type="InterPro" id="IPR035965">
    <property type="entry name" value="PAS-like_dom_sf"/>
</dbReference>
<name>A0ABY5GJ96_9GAMM</name>
<keyword evidence="8" id="KW-0812">Transmembrane</keyword>
<feature type="domain" description="PAC" evidence="10">
    <location>
        <begin position="561"/>
        <end position="615"/>
    </location>
</feature>
<dbReference type="Pfam" id="PF13426">
    <property type="entry name" value="PAS_9"/>
    <property type="match status" value="1"/>
</dbReference>
<reference evidence="13" key="1">
    <citation type="submission" date="2022-07" db="EMBL/GenBank/DDBJ databases">
        <title>Genome sequencing of Photobacterium atrarenae GJH2-4.</title>
        <authorList>
            <person name="Park S.-J."/>
        </authorList>
    </citation>
    <scope>NUCLEOTIDE SEQUENCE</scope>
    <source>
        <strain evidence="13">GJH2-4</strain>
    </source>
</reference>
<keyword evidence="4" id="KW-0547">Nucleotide-binding</keyword>
<keyword evidence="14" id="KW-1185">Reference proteome</keyword>
<dbReference type="Gene3D" id="3.20.20.450">
    <property type="entry name" value="EAL domain"/>
    <property type="match status" value="1"/>
</dbReference>
<evidence type="ECO:0000256" key="3">
    <source>
        <dbReference type="ARBA" id="ARBA00022679"/>
    </source>
</evidence>
<keyword evidence="6" id="KW-0067">ATP-binding</keyword>
<keyword evidence="2" id="KW-0597">Phosphoprotein</keyword>
<evidence type="ECO:0000256" key="8">
    <source>
        <dbReference type="SAM" id="Phobius"/>
    </source>
</evidence>
<evidence type="ECO:0000313" key="13">
    <source>
        <dbReference type="EMBL" id="UTV28871.1"/>
    </source>
</evidence>
<dbReference type="Pfam" id="PF00563">
    <property type="entry name" value="EAL"/>
    <property type="match status" value="1"/>
</dbReference>
<dbReference type="InterPro" id="IPR001633">
    <property type="entry name" value="EAL_dom"/>
</dbReference>
<feature type="transmembrane region" description="Helical" evidence="8">
    <location>
        <begin position="327"/>
        <end position="349"/>
    </location>
</feature>
<evidence type="ECO:0000256" key="2">
    <source>
        <dbReference type="ARBA" id="ARBA00022553"/>
    </source>
</evidence>
<dbReference type="SMART" id="SM00052">
    <property type="entry name" value="EAL"/>
    <property type="match status" value="1"/>
</dbReference>
<feature type="domain" description="EAL" evidence="11">
    <location>
        <begin position="789"/>
        <end position="1042"/>
    </location>
</feature>
<dbReference type="CDD" id="cd00130">
    <property type="entry name" value="PAS"/>
    <property type="match status" value="2"/>
</dbReference>
<evidence type="ECO:0000256" key="1">
    <source>
        <dbReference type="ARBA" id="ARBA00004533"/>
    </source>
</evidence>
<dbReference type="SMART" id="SM00086">
    <property type="entry name" value="PAC"/>
    <property type="match status" value="1"/>
</dbReference>
<dbReference type="RefSeq" id="WP_255390190.1">
    <property type="nucleotide sequence ID" value="NZ_CP101508.1"/>
</dbReference>
<dbReference type="InterPro" id="IPR029151">
    <property type="entry name" value="Sensor-like_sf"/>
</dbReference>
<dbReference type="SUPFAM" id="SSF55073">
    <property type="entry name" value="Nucleotide cyclase"/>
    <property type="match status" value="1"/>
</dbReference>
<dbReference type="Proteomes" id="UP001057998">
    <property type="component" value="Chromosome 1"/>
</dbReference>
<protein>
    <submittedName>
        <fullName evidence="13">EAL domain-containing protein</fullName>
    </submittedName>
</protein>
<dbReference type="PANTHER" id="PTHR44757">
    <property type="entry name" value="DIGUANYLATE CYCLASE DGCP"/>
    <property type="match status" value="1"/>
</dbReference>
<evidence type="ECO:0000256" key="4">
    <source>
        <dbReference type="ARBA" id="ARBA00022741"/>
    </source>
</evidence>
<evidence type="ECO:0000256" key="7">
    <source>
        <dbReference type="ARBA" id="ARBA00023012"/>
    </source>
</evidence>
<dbReference type="Pfam" id="PF00989">
    <property type="entry name" value="PAS"/>
    <property type="match status" value="1"/>
</dbReference>
<evidence type="ECO:0000313" key="14">
    <source>
        <dbReference type="Proteomes" id="UP001057998"/>
    </source>
</evidence>
<dbReference type="InterPro" id="IPR000014">
    <property type="entry name" value="PAS"/>
</dbReference>
<dbReference type="Pfam" id="PF21623">
    <property type="entry name" value="HK_sensor_dom_bact"/>
    <property type="match status" value="1"/>
</dbReference>
<organism evidence="13 14">
    <name type="scientific">Photobacterium atrarenae</name>
    <dbReference type="NCBI Taxonomy" id="865757"/>
    <lineage>
        <taxon>Bacteria</taxon>
        <taxon>Pseudomonadati</taxon>
        <taxon>Pseudomonadota</taxon>
        <taxon>Gammaproteobacteria</taxon>
        <taxon>Vibrionales</taxon>
        <taxon>Vibrionaceae</taxon>
        <taxon>Photobacterium</taxon>
    </lineage>
</organism>
<evidence type="ECO:0000259" key="12">
    <source>
        <dbReference type="PROSITE" id="PS50887"/>
    </source>
</evidence>
<dbReference type="InterPro" id="IPR043128">
    <property type="entry name" value="Rev_trsase/Diguanyl_cyclase"/>
</dbReference>
<evidence type="ECO:0000256" key="5">
    <source>
        <dbReference type="ARBA" id="ARBA00022777"/>
    </source>
</evidence>
<comment type="subcellular location">
    <subcellularLocation>
        <location evidence="1">Cell inner membrane</location>
    </subcellularLocation>
</comment>
<dbReference type="EMBL" id="CP101508">
    <property type="protein sequence ID" value="UTV28871.1"/>
    <property type="molecule type" value="Genomic_DNA"/>
</dbReference>
<feature type="domain" description="PAS" evidence="9">
    <location>
        <begin position="489"/>
        <end position="570"/>
    </location>
</feature>
<dbReference type="Gene3D" id="3.30.450.20">
    <property type="entry name" value="PAS domain"/>
    <property type="match status" value="4"/>
</dbReference>
<dbReference type="InterPro" id="IPR000160">
    <property type="entry name" value="GGDEF_dom"/>
</dbReference>
<keyword evidence="3" id="KW-0808">Transferase</keyword>
<dbReference type="PROSITE" id="PS50112">
    <property type="entry name" value="PAS"/>
    <property type="match status" value="1"/>
</dbReference>
<dbReference type="SMART" id="SM00267">
    <property type="entry name" value="GGDEF"/>
    <property type="match status" value="1"/>
</dbReference>
<keyword evidence="8" id="KW-0472">Membrane</keyword>
<dbReference type="PANTHER" id="PTHR44757:SF2">
    <property type="entry name" value="BIOFILM ARCHITECTURE MAINTENANCE PROTEIN MBAA"/>
    <property type="match status" value="1"/>
</dbReference>
<dbReference type="InterPro" id="IPR052155">
    <property type="entry name" value="Biofilm_reg_signaling"/>
</dbReference>
<dbReference type="SMART" id="SM00091">
    <property type="entry name" value="PAS"/>
    <property type="match status" value="2"/>
</dbReference>
<dbReference type="InterPro" id="IPR029787">
    <property type="entry name" value="Nucleotide_cyclase"/>
</dbReference>
<dbReference type="SUPFAM" id="SSF141868">
    <property type="entry name" value="EAL domain-like"/>
    <property type="match status" value="1"/>
</dbReference>
<dbReference type="PROSITE" id="PS50883">
    <property type="entry name" value="EAL"/>
    <property type="match status" value="1"/>
</dbReference>
<dbReference type="NCBIfam" id="TIGR00254">
    <property type="entry name" value="GGDEF"/>
    <property type="match status" value="1"/>
</dbReference>
<dbReference type="InterPro" id="IPR000700">
    <property type="entry name" value="PAS-assoc_C"/>
</dbReference>
<keyword evidence="5" id="KW-0418">Kinase</keyword>
<gene>
    <name evidence="13" type="ORF">NNL38_06465</name>
</gene>
<sequence>MKQVIVRFIVLLFPLLTCTVLVAWYVYNEDVQQMESRIRESERIFHLSTLQLTGLHFTPVMEDLRYLTNKVTEVTHNGPLTETHRQTLSDTFIRMANTRTYYSQIQLIDEQGNEQLRVHVSDNQPVLLPADDLQNKRHHSYVQESLKIQPGSIYISQFDLDTEHQQIETYVMPSLHFISHLKLGGKSWLVVLDYLVEDYLRQIKNHQSLNHNENWLINRHGEWLLGSAPGDPGSQQFVVPDHQNSTQKFSQAYPELWAQISTHSSGQITHGDYLYTYAHVFSALSASHMGFALPVQGADLPWTVISGVNLKTATKALAMSKQNIVKLLLFAFLSMCLLAGSIMLAWRYYQMLRDEQQLKLEIEDAALKYKTVLKNAPDGLITVNQDFIINSINKSAGRILNVQFQTAIGKPLLTLIHGQKNRQALQALIAQAHANQTQNSHQPVKTRLKFNDLRDRYIECIATETTYSASRELLLNFRDITDWIEREEKLKSMSRALEQSNDSILITNHRGIIEYVNRAFEKFTGIQSKDILGSQSAMLLKRTLGNDENIREVQEQLKEGHTIRRVLSRTRADNSVAYEEKTISPIRNSRGKISHYISTGKDITERILFESKLHKLAHYDLLTELPNRMLLQQFLEQAVAENHAHGTKFALLSIDLDHFKQVNDSLGHDIGDKVLLAVAQRIQRALRSGDILARLGGDEFAILVKHGVEPDNLVKMSNRLIRHINEPLCIDGKELFISASMGGSLYPDDCEDVETLFKNADIALYRAKDGSKNQFCFFTPQMGAESIKQMQLETELRKTIGTDRYELYYQPKVDTATRQICGVEALLRWKDADGNIQPPYEIIPILEHSGMIIEVGEHQIQSACQQLKEWQQKESPLNFALNISARQLLNSNLVETVRQAIAENGCDPQRLELEITESVIMADVTTALDKLQQLENLGVKIAIDDFGTGYSSLAYLSRFPIHILKVDREFVKDLPWNKDNITITRSIVELAHNLGMSVVAEGVETMAQEQFLANLGVEEFQGFHFGRPVPVAEFDRLYLNAPYPLHLTEKTF</sequence>
<accession>A0ABY5GJ96</accession>
<dbReference type="NCBIfam" id="TIGR00229">
    <property type="entry name" value="sensory_box"/>
    <property type="match status" value="2"/>
</dbReference>
<dbReference type="Pfam" id="PF00990">
    <property type="entry name" value="GGDEF"/>
    <property type="match status" value="1"/>
</dbReference>